<dbReference type="EMBL" id="BMAU01021339">
    <property type="protein sequence ID" value="GFY16538.1"/>
    <property type="molecule type" value="Genomic_DNA"/>
</dbReference>
<reference evidence="3" key="1">
    <citation type="submission" date="2020-08" db="EMBL/GenBank/DDBJ databases">
        <title>Multicomponent nature underlies the extraordinary mechanical properties of spider dragline silk.</title>
        <authorList>
            <person name="Kono N."/>
            <person name="Nakamura H."/>
            <person name="Mori M."/>
            <person name="Yoshida Y."/>
            <person name="Ohtoshi R."/>
            <person name="Malay A.D."/>
            <person name="Moran D.A.P."/>
            <person name="Tomita M."/>
            <person name="Numata K."/>
            <person name="Arakawa K."/>
        </authorList>
    </citation>
    <scope>NUCLEOTIDE SEQUENCE</scope>
</reference>
<dbReference type="SMART" id="SM00408">
    <property type="entry name" value="IGc2"/>
    <property type="match status" value="1"/>
</dbReference>
<gene>
    <name evidence="3" type="primary">Dscam2</name>
    <name evidence="3" type="ORF">TNCV_735671</name>
</gene>
<dbReference type="FunFam" id="2.60.40.10:FF:000333">
    <property type="entry name" value="Down syndrome cell adhesion molecule"/>
    <property type="match status" value="1"/>
</dbReference>
<dbReference type="InterPro" id="IPR036179">
    <property type="entry name" value="Ig-like_dom_sf"/>
</dbReference>
<dbReference type="SMART" id="SM00409">
    <property type="entry name" value="IG"/>
    <property type="match status" value="2"/>
</dbReference>
<evidence type="ECO:0000313" key="4">
    <source>
        <dbReference type="Proteomes" id="UP000887159"/>
    </source>
</evidence>
<dbReference type="GO" id="GO:0007411">
    <property type="term" value="P:axon guidance"/>
    <property type="evidence" value="ECO:0007669"/>
    <property type="project" value="TreeGrafter"/>
</dbReference>
<proteinExistence type="predicted"/>
<feature type="domain" description="Ig-like" evidence="2">
    <location>
        <begin position="43"/>
        <end position="130"/>
    </location>
</feature>
<dbReference type="Gene3D" id="2.60.40.10">
    <property type="entry name" value="Immunoglobulins"/>
    <property type="match status" value="2"/>
</dbReference>
<keyword evidence="4" id="KW-1185">Reference proteome</keyword>
<feature type="domain" description="Ig-like" evidence="2">
    <location>
        <begin position="139"/>
        <end position="174"/>
    </location>
</feature>
<dbReference type="GO" id="GO:0070593">
    <property type="term" value="P:dendrite self-avoidance"/>
    <property type="evidence" value="ECO:0007669"/>
    <property type="project" value="TreeGrafter"/>
</dbReference>
<dbReference type="PANTHER" id="PTHR10075">
    <property type="entry name" value="BASIGIN RELATED"/>
    <property type="match status" value="1"/>
</dbReference>
<dbReference type="PROSITE" id="PS50835">
    <property type="entry name" value="IG_LIKE"/>
    <property type="match status" value="2"/>
</dbReference>
<dbReference type="PANTHER" id="PTHR10075:SF100">
    <property type="entry name" value="FASCICLIN-2"/>
    <property type="match status" value="1"/>
</dbReference>
<protein>
    <submittedName>
        <fullName evidence="3">Down syndrome cell adhesion molecule-like protein Dscam2</fullName>
    </submittedName>
</protein>
<dbReference type="GO" id="GO:0007156">
    <property type="term" value="P:homophilic cell adhesion via plasma membrane adhesion molecules"/>
    <property type="evidence" value="ECO:0007669"/>
    <property type="project" value="TreeGrafter"/>
</dbReference>
<comment type="caution">
    <text evidence="3">The sequence shown here is derived from an EMBL/GenBank/DDBJ whole genome shotgun (WGS) entry which is preliminary data.</text>
</comment>
<dbReference type="InterPro" id="IPR013783">
    <property type="entry name" value="Ig-like_fold"/>
</dbReference>
<name>A0A8X6VPR8_TRICX</name>
<evidence type="ECO:0000259" key="2">
    <source>
        <dbReference type="PROSITE" id="PS50835"/>
    </source>
</evidence>
<dbReference type="GO" id="GO:0098632">
    <property type="term" value="F:cell-cell adhesion mediator activity"/>
    <property type="evidence" value="ECO:0007669"/>
    <property type="project" value="TreeGrafter"/>
</dbReference>
<dbReference type="GO" id="GO:0005886">
    <property type="term" value="C:plasma membrane"/>
    <property type="evidence" value="ECO:0007669"/>
    <property type="project" value="TreeGrafter"/>
</dbReference>
<evidence type="ECO:0000313" key="3">
    <source>
        <dbReference type="EMBL" id="GFY16538.1"/>
    </source>
</evidence>
<dbReference type="AlphaFoldDB" id="A0A8X6VPR8"/>
<dbReference type="InterPro" id="IPR003599">
    <property type="entry name" value="Ig_sub"/>
</dbReference>
<organism evidence="3 4">
    <name type="scientific">Trichonephila clavipes</name>
    <name type="common">Golden silk orbweaver</name>
    <name type="synonym">Nephila clavipes</name>
    <dbReference type="NCBI Taxonomy" id="2585209"/>
    <lineage>
        <taxon>Eukaryota</taxon>
        <taxon>Metazoa</taxon>
        <taxon>Ecdysozoa</taxon>
        <taxon>Arthropoda</taxon>
        <taxon>Chelicerata</taxon>
        <taxon>Arachnida</taxon>
        <taxon>Araneae</taxon>
        <taxon>Araneomorphae</taxon>
        <taxon>Entelegynae</taxon>
        <taxon>Araneoidea</taxon>
        <taxon>Nephilidae</taxon>
        <taxon>Trichonephila</taxon>
    </lineage>
</organism>
<dbReference type="GO" id="GO:0030424">
    <property type="term" value="C:axon"/>
    <property type="evidence" value="ECO:0007669"/>
    <property type="project" value="TreeGrafter"/>
</dbReference>
<accession>A0A8X6VPR8</accession>
<dbReference type="Pfam" id="PF13927">
    <property type="entry name" value="Ig_3"/>
    <property type="match status" value="2"/>
</dbReference>
<dbReference type="SUPFAM" id="SSF48726">
    <property type="entry name" value="Immunoglobulin"/>
    <property type="match status" value="2"/>
</dbReference>
<sequence>MESPFHSRVLGCRRFLSDTSNYTRSFRFTGGQTLGFLTVIVSPVIDQHFFRESNTVDEGARTKLVCIVTKGDPPLRFHWLKNGLPFLAHGDTTVQTTEDSSIVTFKKVTSADRGLYSCVATNVASSANMTMQLIVNVPPQFTVEPKNSTVVLGNTVWLDCAAVGFPAPSILWKKLIYTGEGPQHASRRLSLAGHKSLPTALGLISLLLVRNSQSHTLAHRESIGARRLIQHLVTCPSQHLCLLNLFSHHLLRRQCSSLDRLRLLSPGRHSYGH</sequence>
<dbReference type="Proteomes" id="UP000887159">
    <property type="component" value="Unassembled WGS sequence"/>
</dbReference>
<keyword evidence="1" id="KW-0393">Immunoglobulin domain</keyword>
<dbReference type="InterPro" id="IPR003598">
    <property type="entry name" value="Ig_sub2"/>
</dbReference>
<dbReference type="InterPro" id="IPR007110">
    <property type="entry name" value="Ig-like_dom"/>
</dbReference>
<evidence type="ECO:0000256" key="1">
    <source>
        <dbReference type="ARBA" id="ARBA00023319"/>
    </source>
</evidence>